<organism evidence="4 5">
    <name type="scientific">Chromobacterium alticapitis</name>
    <dbReference type="NCBI Taxonomy" id="2073169"/>
    <lineage>
        <taxon>Bacteria</taxon>
        <taxon>Pseudomonadati</taxon>
        <taxon>Pseudomonadota</taxon>
        <taxon>Betaproteobacteria</taxon>
        <taxon>Neisseriales</taxon>
        <taxon>Chromobacteriaceae</taxon>
        <taxon>Chromobacterium</taxon>
    </lineage>
</organism>
<dbReference type="CDD" id="cd00211">
    <property type="entry name" value="PTS_IIA_fru"/>
    <property type="match status" value="1"/>
</dbReference>
<dbReference type="CDD" id="cd05568">
    <property type="entry name" value="PTS_IIB_bgl_like"/>
    <property type="match status" value="1"/>
</dbReference>
<dbReference type="SUPFAM" id="SSF55804">
    <property type="entry name" value="Phoshotransferase/anion transport protein"/>
    <property type="match status" value="1"/>
</dbReference>
<accession>A0A2S5DGU9</accession>
<dbReference type="InterPro" id="IPR013011">
    <property type="entry name" value="PTS_EIIB_2"/>
</dbReference>
<dbReference type="InterPro" id="IPR050661">
    <property type="entry name" value="BglG_antiterminators"/>
</dbReference>
<dbReference type="RefSeq" id="WP_158253667.1">
    <property type="nucleotide sequence ID" value="NZ_PQWB01000032.1"/>
</dbReference>
<sequence length="264" mass="29429">GYLVLHIGVGLERHYQIGFIYRPQALLVCDSGTSTLRMLEAMLHRRFPQIGIAGALSRQEYEALPAVNADFVISTARLEEKNRPVVTASPFPSDYQLEQLARMVQPDRSRCAMLERYFQPAHFLALDEPIAQDELFRRLCGQLQREGYVGPDYCPSVIEREAILGTMLGDGIALPHSLGLLARKTAVYTVLAPQGVDWGDGGTARVIFLLAISKDDYEEAMVIYDLFVSLMRERASARLLACRDFSSFKQVAIDCLARRQGASG</sequence>
<gene>
    <name evidence="4" type="ORF">C2I19_08710</name>
</gene>
<evidence type="ECO:0000313" key="5">
    <source>
        <dbReference type="Proteomes" id="UP000237082"/>
    </source>
</evidence>
<dbReference type="Pfam" id="PF00359">
    <property type="entry name" value="PTS_EIIA_2"/>
    <property type="match status" value="1"/>
</dbReference>
<dbReference type="OrthoDB" id="6628642at2"/>
<reference evidence="5" key="1">
    <citation type="submission" date="2018-02" db="EMBL/GenBank/DDBJ databases">
        <authorList>
            <person name="O'Hara-Hanley K."/>
            <person name="Soby S."/>
        </authorList>
    </citation>
    <scope>NUCLEOTIDE SEQUENCE [LARGE SCALE GENOMIC DNA]</scope>
    <source>
        <strain evidence="5">MWU14-2602</strain>
    </source>
</reference>
<dbReference type="InterPro" id="IPR016152">
    <property type="entry name" value="PTrfase/Anion_transptr"/>
</dbReference>
<feature type="domain" description="PTS EIIA type-2" evidence="2">
    <location>
        <begin position="116"/>
        <end position="255"/>
    </location>
</feature>
<dbReference type="InterPro" id="IPR002178">
    <property type="entry name" value="PTS_EIIA_type-2_dom"/>
</dbReference>
<dbReference type="InterPro" id="IPR036095">
    <property type="entry name" value="PTS_EIIB-like_sf"/>
</dbReference>
<feature type="domain" description="PTS EIIB type-2" evidence="3">
    <location>
        <begin position="23"/>
        <end position="112"/>
    </location>
</feature>
<dbReference type="Gene3D" id="3.40.50.2300">
    <property type="match status" value="1"/>
</dbReference>
<evidence type="ECO:0000256" key="1">
    <source>
        <dbReference type="ARBA" id="ARBA00022679"/>
    </source>
</evidence>
<dbReference type="PANTHER" id="PTHR30185">
    <property type="entry name" value="CRYPTIC BETA-GLUCOSIDE BGL OPERON ANTITERMINATOR"/>
    <property type="match status" value="1"/>
</dbReference>
<keyword evidence="1" id="KW-0808">Transferase</keyword>
<evidence type="ECO:0000259" key="2">
    <source>
        <dbReference type="PROSITE" id="PS51094"/>
    </source>
</evidence>
<dbReference type="PROSITE" id="PS51099">
    <property type="entry name" value="PTS_EIIB_TYPE_2"/>
    <property type="match status" value="1"/>
</dbReference>
<dbReference type="AlphaFoldDB" id="A0A2S5DGU9"/>
<name>A0A2S5DGU9_9NEIS</name>
<proteinExistence type="predicted"/>
<comment type="caution">
    <text evidence="4">The sequence shown here is derived from an EMBL/GenBank/DDBJ whole genome shotgun (WGS) entry which is preliminary data.</text>
</comment>
<dbReference type="GO" id="GO:0008982">
    <property type="term" value="F:protein-N(PI)-phosphohistidine-sugar phosphotransferase activity"/>
    <property type="evidence" value="ECO:0007669"/>
    <property type="project" value="InterPro"/>
</dbReference>
<evidence type="ECO:0000259" key="3">
    <source>
        <dbReference type="PROSITE" id="PS51099"/>
    </source>
</evidence>
<dbReference type="SUPFAM" id="SSF52794">
    <property type="entry name" value="PTS system IIB component-like"/>
    <property type="match status" value="1"/>
</dbReference>
<evidence type="ECO:0000313" key="4">
    <source>
        <dbReference type="EMBL" id="POZ62241.1"/>
    </source>
</evidence>
<dbReference type="EMBL" id="PQWB01000032">
    <property type="protein sequence ID" value="POZ62241.1"/>
    <property type="molecule type" value="Genomic_DNA"/>
</dbReference>
<keyword evidence="5" id="KW-1185">Reference proteome</keyword>
<feature type="non-terminal residue" evidence="4">
    <location>
        <position position="1"/>
    </location>
</feature>
<dbReference type="GO" id="GO:0009401">
    <property type="term" value="P:phosphoenolpyruvate-dependent sugar phosphotransferase system"/>
    <property type="evidence" value="ECO:0007669"/>
    <property type="project" value="InterPro"/>
</dbReference>
<dbReference type="PROSITE" id="PS51094">
    <property type="entry name" value="PTS_EIIA_TYPE_2"/>
    <property type="match status" value="1"/>
</dbReference>
<protein>
    <submittedName>
        <fullName evidence="4">Transcription antiterminator BglG</fullName>
    </submittedName>
</protein>
<dbReference type="PANTHER" id="PTHR30185:SF13">
    <property type="entry name" value="LICABCH OPERON REGULATOR-RELATED"/>
    <property type="match status" value="1"/>
</dbReference>
<dbReference type="Proteomes" id="UP000237082">
    <property type="component" value="Unassembled WGS sequence"/>
</dbReference>
<dbReference type="Gene3D" id="3.40.930.10">
    <property type="entry name" value="Mannitol-specific EII, Chain A"/>
    <property type="match status" value="1"/>
</dbReference>